<accession>A0AAN4ZNP9</accession>
<feature type="region of interest" description="Disordered" evidence="1">
    <location>
        <begin position="71"/>
        <end position="91"/>
    </location>
</feature>
<gene>
    <name evidence="2" type="ORF">PMAYCL1PPCAC_11155</name>
</gene>
<evidence type="ECO:0000313" key="3">
    <source>
        <dbReference type="Proteomes" id="UP001328107"/>
    </source>
</evidence>
<evidence type="ECO:0000256" key="1">
    <source>
        <dbReference type="SAM" id="MobiDB-lite"/>
    </source>
</evidence>
<dbReference type="AlphaFoldDB" id="A0AAN4ZNP9"/>
<feature type="non-terminal residue" evidence="2">
    <location>
        <position position="91"/>
    </location>
</feature>
<dbReference type="Proteomes" id="UP001328107">
    <property type="component" value="Unassembled WGS sequence"/>
</dbReference>
<feature type="compositionally biased region" description="Basic and acidic residues" evidence="1">
    <location>
        <begin position="76"/>
        <end position="91"/>
    </location>
</feature>
<reference evidence="3" key="1">
    <citation type="submission" date="2022-10" db="EMBL/GenBank/DDBJ databases">
        <title>Genome assembly of Pristionchus species.</title>
        <authorList>
            <person name="Yoshida K."/>
            <person name="Sommer R.J."/>
        </authorList>
    </citation>
    <scope>NUCLEOTIDE SEQUENCE [LARGE SCALE GENOMIC DNA]</scope>
    <source>
        <strain evidence="3">RS5460</strain>
    </source>
</reference>
<keyword evidence="3" id="KW-1185">Reference proteome</keyword>
<organism evidence="2 3">
    <name type="scientific">Pristionchus mayeri</name>
    <dbReference type="NCBI Taxonomy" id="1317129"/>
    <lineage>
        <taxon>Eukaryota</taxon>
        <taxon>Metazoa</taxon>
        <taxon>Ecdysozoa</taxon>
        <taxon>Nematoda</taxon>
        <taxon>Chromadorea</taxon>
        <taxon>Rhabditida</taxon>
        <taxon>Rhabditina</taxon>
        <taxon>Diplogasteromorpha</taxon>
        <taxon>Diplogasteroidea</taxon>
        <taxon>Neodiplogasteridae</taxon>
        <taxon>Pristionchus</taxon>
    </lineage>
</organism>
<name>A0AAN4ZNP9_9BILA</name>
<evidence type="ECO:0000313" key="2">
    <source>
        <dbReference type="EMBL" id="GMR40960.1"/>
    </source>
</evidence>
<proteinExistence type="predicted"/>
<comment type="caution">
    <text evidence="2">The sequence shown here is derived from an EMBL/GenBank/DDBJ whole genome shotgun (WGS) entry which is preliminary data.</text>
</comment>
<feature type="non-terminal residue" evidence="2">
    <location>
        <position position="1"/>
    </location>
</feature>
<sequence length="91" mass="10477">SLRFQNVMFAIGDDAGESTTTQSPETVKINEEHATRANRTETSDGFFLDYDMAPFNAEKMLEMSERKDQVSTLETQLEKERQKNLKLEDKI</sequence>
<dbReference type="EMBL" id="BTRK01000003">
    <property type="protein sequence ID" value="GMR40960.1"/>
    <property type="molecule type" value="Genomic_DNA"/>
</dbReference>
<protein>
    <submittedName>
        <fullName evidence="2">Uncharacterized protein</fullName>
    </submittedName>
</protein>